<evidence type="ECO:0000256" key="10">
    <source>
        <dbReference type="HAMAP-Rule" id="MF_00559"/>
    </source>
</evidence>
<dbReference type="CDD" id="cd02278">
    <property type="entry name" value="GAPDH_II_N"/>
    <property type="match status" value="1"/>
</dbReference>
<evidence type="ECO:0000313" key="15">
    <source>
        <dbReference type="Proteomes" id="UP000006681"/>
    </source>
</evidence>
<dbReference type="InterPro" id="IPR020830">
    <property type="entry name" value="GlycerAld_3-P_DH_AS"/>
</dbReference>
<feature type="domain" description="Glyceraldehyde 3-phosphate dehydrogenase NAD(P) binding" evidence="13">
    <location>
        <begin position="3"/>
        <end position="141"/>
    </location>
</feature>
<dbReference type="InterPro" id="IPR000846">
    <property type="entry name" value="DapB_N"/>
</dbReference>
<dbReference type="Pfam" id="PF02800">
    <property type="entry name" value="Gp_dh_C"/>
    <property type="match status" value="1"/>
</dbReference>
<feature type="active site" description="Nucleophile" evidence="10 11">
    <location>
        <position position="141"/>
    </location>
</feature>
<dbReference type="SUPFAM" id="SSF55347">
    <property type="entry name" value="Glyceraldehyde-3-phosphate dehydrogenase-like, C-terminal domain"/>
    <property type="match status" value="1"/>
</dbReference>
<dbReference type="UniPathway" id="UPA00109">
    <property type="reaction ID" value="UER00184"/>
</dbReference>
<dbReference type="GO" id="GO:0006096">
    <property type="term" value="P:glycolytic process"/>
    <property type="evidence" value="ECO:0007669"/>
    <property type="project" value="UniProtKB-UniRule"/>
</dbReference>
<keyword evidence="4 10" id="KW-0521">NADP</keyword>
<dbReference type="InterPro" id="IPR020828">
    <property type="entry name" value="GlycerAld_3-P_DH_NAD(P)-bd"/>
</dbReference>
<dbReference type="GO" id="GO:0047100">
    <property type="term" value="F:glyceraldehyde-3-phosphate dehydrogenase (NADP+) (phosphorylating) activity"/>
    <property type="evidence" value="ECO:0007669"/>
    <property type="project" value="RHEA"/>
</dbReference>
<evidence type="ECO:0000256" key="6">
    <source>
        <dbReference type="ARBA" id="ARBA00023027"/>
    </source>
</evidence>
<dbReference type="SMART" id="SM00846">
    <property type="entry name" value="Gp_dh_N"/>
    <property type="match status" value="1"/>
</dbReference>
<dbReference type="InterPro" id="IPR036291">
    <property type="entry name" value="NAD(P)-bd_dom_sf"/>
</dbReference>
<comment type="pathway">
    <text evidence="1 10 12">Carbohydrate degradation; glycolysis; pyruvate from D-glyceraldehyde 3-phosphate: step 1/5.</text>
</comment>
<dbReference type="EMBL" id="CP002100">
    <property type="protein sequence ID" value="ADN51349.1"/>
    <property type="molecule type" value="Genomic_DNA"/>
</dbReference>
<reference evidence="14 15" key="1">
    <citation type="journal article" date="2010" name="Stand. Genomic Sci.">
        <title>Complete genome sequence of Vulcanisaeta distributa type strain (IC-017).</title>
        <authorList>
            <person name="Mavromatis K."/>
            <person name="Sikorski J."/>
            <person name="Pabst E."/>
            <person name="Teshima H."/>
            <person name="Lapidus A."/>
            <person name="Lucas S."/>
            <person name="Nolan M."/>
            <person name="Glavina Del Rio T."/>
            <person name="Cheng J.F."/>
            <person name="Bruce D."/>
            <person name="Goodwin L."/>
            <person name="Pitluck S."/>
            <person name="Liolios K."/>
            <person name="Ivanova N."/>
            <person name="Mikhailova N."/>
            <person name="Pati A."/>
            <person name="Chen A."/>
            <person name="Palaniappan K."/>
            <person name="Land M."/>
            <person name="Hauser L."/>
            <person name="Chang Y.J."/>
            <person name="Jeffries C.D."/>
            <person name="Rohde M."/>
            <person name="Spring S."/>
            <person name="Goker M."/>
            <person name="Wirth R."/>
            <person name="Woyke T."/>
            <person name="Bristow J."/>
            <person name="Eisen J.A."/>
            <person name="Markowitz V."/>
            <person name="Hugenholtz P."/>
            <person name="Klenk H.P."/>
            <person name="Kyrpides N.C."/>
        </authorList>
    </citation>
    <scope>NUCLEOTIDE SEQUENCE [LARGE SCALE GENOMIC DNA]</scope>
    <source>
        <strain evidence="15">DSM 14429 / JCM 11212 / NBRC 100878 / IC-017</strain>
    </source>
</reference>
<evidence type="ECO:0000256" key="9">
    <source>
        <dbReference type="ARBA" id="ARBA00048853"/>
    </source>
</evidence>
<sequence length="348" mass="38734">MTVRVGIMGYGTIGKRIADAIMKMDDMELIGVIKQTPDYESEVAISKGIRLYTYEDRINKFEKAGIRVAGTVNDLIKNIDVIIDATPDGVGAENRVKIYEPVGLRAIFQGGEEADVAEVSFNALANYDMAIGKRFIRVVSCNTTALSRLISAFLVHGYKIRRVRAYLVRRGADPREFKKGPINDVVFNPATVPSHHGPDVQTVLPTIDIVTMAVAVPTTMMHLHMVNIEFDGQVSKGEVAKVLEETPRILLFNSSSRKFESLAQIIEWARDMGRLRGDVMENAIIEDSITVFQNELFLMQGVHQESIVVPENIDAVRAMFKLASKWDSIRKTDLGLNLMTTGKNYNLA</sequence>
<dbReference type="Proteomes" id="UP000006681">
    <property type="component" value="Chromosome"/>
</dbReference>
<comment type="subunit">
    <text evidence="3 10 12">Homotetramer.</text>
</comment>
<dbReference type="GO" id="GO:0005737">
    <property type="term" value="C:cytoplasm"/>
    <property type="evidence" value="ECO:0007669"/>
    <property type="project" value="UniProtKB-SubCell"/>
</dbReference>
<protein>
    <recommendedName>
        <fullName evidence="10 12">Glyceraldehyde-3-phosphate dehydrogenase</fullName>
        <shortName evidence="10">GAPDH</shortName>
        <ecNumber evidence="10 12">1.2.1.59</ecNumber>
    </recommendedName>
    <alternativeName>
        <fullName evidence="10">NAD(P)-dependent glyceraldehyde-3-phosphate dehydrogenase</fullName>
    </alternativeName>
</protein>
<evidence type="ECO:0000256" key="2">
    <source>
        <dbReference type="ARBA" id="ARBA00007406"/>
    </source>
</evidence>
<feature type="binding site" evidence="10">
    <location>
        <begin position="196"/>
        <end position="197"/>
    </location>
    <ligand>
        <name>D-glyceraldehyde 3-phosphate</name>
        <dbReference type="ChEBI" id="CHEBI:59776"/>
    </ligand>
</feature>
<dbReference type="HOGENOM" id="CLU_069533_0_0_2"/>
<dbReference type="OrthoDB" id="295712at2157"/>
<name>E1QNY4_VULDI</name>
<reference evidence="15" key="2">
    <citation type="journal article" date="2010" name="Stand. Genomic Sci.">
        <title>Complete genome sequence of Vulcanisaeta distributa type strain (IC-017T).</title>
        <authorList>
            <person name="Mavromatis K."/>
            <person name="Sikorski J."/>
            <person name="Pabst E."/>
            <person name="Teshima H."/>
            <person name="Lapidus A."/>
            <person name="Lucas S."/>
            <person name="Nolan M."/>
            <person name="Glavina Del Rio T."/>
            <person name="Cheng J."/>
            <person name="Bruce D."/>
            <person name="Goodwin L."/>
            <person name="Pitluck S."/>
            <person name="Liolios K."/>
            <person name="Ivanova N."/>
            <person name="Mikhailova N."/>
            <person name="Pati A."/>
            <person name="Chen A."/>
            <person name="Palaniappan K."/>
            <person name="Land M."/>
            <person name="Hauser L."/>
            <person name="Chang Y."/>
            <person name="Jeffries C."/>
            <person name="Rohde M."/>
            <person name="Spring S."/>
            <person name="Goker M."/>
            <person name="Wirth R."/>
            <person name="Woyke T."/>
            <person name="Bristow J."/>
            <person name="Eisen J."/>
            <person name="Markowitz V."/>
            <person name="Hugenholtz P."/>
            <person name="Klenk H."/>
            <person name="Kyrpides N."/>
        </authorList>
    </citation>
    <scope>NUCLEOTIDE SEQUENCE [LARGE SCALE GENOMIC DNA]</scope>
    <source>
        <strain evidence="15">DSM 14429 / JCM 11212 / NBRC 100878 / IC-017</strain>
    </source>
</reference>
<dbReference type="AlphaFoldDB" id="E1QNY4"/>
<dbReference type="GO" id="GO:0051287">
    <property type="term" value="F:NAD binding"/>
    <property type="evidence" value="ECO:0007669"/>
    <property type="project" value="UniProtKB-UniRule"/>
</dbReference>
<evidence type="ECO:0000256" key="3">
    <source>
        <dbReference type="ARBA" id="ARBA00011881"/>
    </source>
</evidence>
<evidence type="ECO:0000256" key="1">
    <source>
        <dbReference type="ARBA" id="ARBA00004869"/>
    </source>
</evidence>
<dbReference type="InterPro" id="IPR020831">
    <property type="entry name" value="GlycerAld/Erythrose_P_DH"/>
</dbReference>
<evidence type="ECO:0000259" key="13">
    <source>
        <dbReference type="SMART" id="SM00846"/>
    </source>
</evidence>
<keyword evidence="5 10" id="KW-0560">Oxidoreductase</keyword>
<dbReference type="PIRSF" id="PIRSF000149">
    <property type="entry name" value="GAP_DH"/>
    <property type="match status" value="1"/>
</dbReference>
<dbReference type="STRING" id="572478.Vdis_1977"/>
<dbReference type="Gene3D" id="3.30.360.10">
    <property type="entry name" value="Dihydrodipicolinate Reductase, domain 2"/>
    <property type="match status" value="1"/>
</dbReference>
<dbReference type="GO" id="GO:0004365">
    <property type="term" value="F:glyceraldehyde-3-phosphate dehydrogenase (NAD+) (phosphorylating) activity"/>
    <property type="evidence" value="ECO:0007669"/>
    <property type="project" value="UniProtKB-UniRule"/>
</dbReference>
<keyword evidence="10 12" id="KW-0963">Cytoplasm</keyword>
<feature type="binding site" evidence="10">
    <location>
        <begin position="12"/>
        <end position="13"/>
    </location>
    <ligand>
        <name>NAD(+)</name>
        <dbReference type="ChEBI" id="CHEBI:57540"/>
    </ligand>
</feature>
<comment type="subcellular location">
    <subcellularLocation>
        <location evidence="10 12">Cytoplasm</location>
    </subcellularLocation>
</comment>
<dbReference type="HAMAP" id="MF_00559">
    <property type="entry name" value="G3P_dehdrog_arch"/>
    <property type="match status" value="1"/>
</dbReference>
<dbReference type="Gene3D" id="3.40.50.720">
    <property type="entry name" value="NAD(P)-binding Rossmann-like Domain"/>
    <property type="match status" value="1"/>
</dbReference>
<dbReference type="InterPro" id="IPR020829">
    <property type="entry name" value="GlycerAld_3-P_DH_cat"/>
</dbReference>
<evidence type="ECO:0000256" key="4">
    <source>
        <dbReference type="ARBA" id="ARBA00022857"/>
    </source>
</evidence>
<dbReference type="Pfam" id="PF01113">
    <property type="entry name" value="DapB_N"/>
    <property type="match status" value="1"/>
</dbReference>
<evidence type="ECO:0000256" key="11">
    <source>
        <dbReference type="PIRSR" id="PIRSR000149-1"/>
    </source>
</evidence>
<evidence type="ECO:0000256" key="5">
    <source>
        <dbReference type="ARBA" id="ARBA00023002"/>
    </source>
</evidence>
<comment type="similarity">
    <text evidence="2 10 12">Belongs to the glyceraldehyde-3-phosphate dehydrogenase family.</text>
</comment>
<dbReference type="GeneID" id="9752926"/>
<dbReference type="GO" id="GO:0050661">
    <property type="term" value="F:NADP binding"/>
    <property type="evidence" value="ECO:0007669"/>
    <property type="project" value="UniProtKB-UniRule"/>
</dbReference>
<feature type="binding site" evidence="10">
    <location>
        <position position="111"/>
    </location>
    <ligand>
        <name>NAD(+)</name>
        <dbReference type="ChEBI" id="CHEBI:57540"/>
    </ligand>
</feature>
<evidence type="ECO:0000256" key="7">
    <source>
        <dbReference type="ARBA" id="ARBA00023152"/>
    </source>
</evidence>
<dbReference type="CDD" id="cd18127">
    <property type="entry name" value="GAPDH_II_C"/>
    <property type="match status" value="1"/>
</dbReference>
<dbReference type="RefSeq" id="WP_013337074.1">
    <property type="nucleotide sequence ID" value="NC_014537.1"/>
</dbReference>
<gene>
    <name evidence="10" type="primary">gap</name>
    <name evidence="14" type="ordered locus">Vdis_1977</name>
</gene>
<dbReference type="GO" id="GO:0008839">
    <property type="term" value="F:4-hydroxy-tetrahydrodipicolinate reductase"/>
    <property type="evidence" value="ECO:0007669"/>
    <property type="project" value="InterPro"/>
</dbReference>
<dbReference type="GO" id="GO:0009089">
    <property type="term" value="P:lysine biosynthetic process via diaminopimelate"/>
    <property type="evidence" value="ECO:0007669"/>
    <property type="project" value="InterPro"/>
</dbReference>
<comment type="catalytic activity">
    <reaction evidence="8 10 12">
        <text>D-glyceraldehyde 3-phosphate + phosphate + NADP(+) = (2R)-3-phospho-glyceroyl phosphate + NADPH + H(+)</text>
        <dbReference type="Rhea" id="RHEA:10296"/>
        <dbReference type="ChEBI" id="CHEBI:15378"/>
        <dbReference type="ChEBI" id="CHEBI:43474"/>
        <dbReference type="ChEBI" id="CHEBI:57604"/>
        <dbReference type="ChEBI" id="CHEBI:57783"/>
        <dbReference type="ChEBI" id="CHEBI:58349"/>
        <dbReference type="ChEBI" id="CHEBI:59776"/>
        <dbReference type="EC" id="1.2.1.59"/>
    </reaction>
</comment>
<evidence type="ECO:0000256" key="12">
    <source>
        <dbReference type="RuleBase" id="RU003388"/>
    </source>
</evidence>
<dbReference type="NCBIfam" id="TIGR01546">
    <property type="entry name" value="GAPDH-II_archae"/>
    <property type="match status" value="1"/>
</dbReference>
<keyword evidence="7 10" id="KW-0324">Glycolysis</keyword>
<dbReference type="EC" id="1.2.1.59" evidence="10 12"/>
<dbReference type="SUPFAM" id="SSF51735">
    <property type="entry name" value="NAD(P)-binding Rossmann-fold domains"/>
    <property type="match status" value="1"/>
</dbReference>
<dbReference type="KEGG" id="vdi:Vdis_1977"/>
<keyword evidence="15" id="KW-1185">Reference proteome</keyword>
<keyword evidence="6 10" id="KW-0520">NAD</keyword>
<dbReference type="InterPro" id="IPR006436">
    <property type="entry name" value="Glyceraldehyde-3-P_DH_2_arc"/>
</dbReference>
<evidence type="ECO:0000313" key="14">
    <source>
        <dbReference type="EMBL" id="ADN51349.1"/>
    </source>
</evidence>
<proteinExistence type="inferred from homology"/>
<evidence type="ECO:0000256" key="8">
    <source>
        <dbReference type="ARBA" id="ARBA00048067"/>
    </source>
</evidence>
<feature type="binding site" evidence="10">
    <location>
        <position position="304"/>
    </location>
    <ligand>
        <name>NAD(+)</name>
        <dbReference type="ChEBI" id="CHEBI:57540"/>
    </ligand>
</feature>
<accession>E1QNY4</accession>
<dbReference type="NCBIfam" id="NF003251">
    <property type="entry name" value="PRK04207.1"/>
    <property type="match status" value="1"/>
</dbReference>
<organism evidence="14 15">
    <name type="scientific">Vulcanisaeta distributa (strain DSM 14429 / JCM 11212 / NBRC 100878 / IC-017)</name>
    <dbReference type="NCBI Taxonomy" id="572478"/>
    <lineage>
        <taxon>Archaea</taxon>
        <taxon>Thermoproteota</taxon>
        <taxon>Thermoprotei</taxon>
        <taxon>Thermoproteales</taxon>
        <taxon>Thermoproteaceae</taxon>
        <taxon>Vulcanisaeta</taxon>
    </lineage>
</organism>
<dbReference type="eggNOG" id="arCOG00493">
    <property type="taxonomic scope" value="Archaea"/>
</dbReference>
<feature type="binding site" evidence="10">
    <location>
        <position position="170"/>
    </location>
    <ligand>
        <name>NAD(+)</name>
        <dbReference type="ChEBI" id="CHEBI:57540"/>
    </ligand>
</feature>
<feature type="binding site" evidence="10">
    <location>
        <begin position="140"/>
        <end position="142"/>
    </location>
    <ligand>
        <name>D-glyceraldehyde 3-phosphate</name>
        <dbReference type="ChEBI" id="CHEBI:59776"/>
    </ligand>
</feature>
<comment type="catalytic activity">
    <reaction evidence="9 10 12">
        <text>D-glyceraldehyde 3-phosphate + phosphate + NAD(+) = (2R)-3-phospho-glyceroyl phosphate + NADH + H(+)</text>
        <dbReference type="Rhea" id="RHEA:10300"/>
        <dbReference type="ChEBI" id="CHEBI:15378"/>
        <dbReference type="ChEBI" id="CHEBI:43474"/>
        <dbReference type="ChEBI" id="CHEBI:57540"/>
        <dbReference type="ChEBI" id="CHEBI:57604"/>
        <dbReference type="ChEBI" id="CHEBI:57945"/>
        <dbReference type="ChEBI" id="CHEBI:59776"/>
        <dbReference type="EC" id="1.2.1.59"/>
    </reaction>
</comment>
<dbReference type="PROSITE" id="PS00071">
    <property type="entry name" value="GAPDH"/>
    <property type="match status" value="1"/>
</dbReference>